<reference evidence="1 2" key="1">
    <citation type="journal article" date="2002" name="Genetika">
        <title>Phenogenetic characterization of a group of giant Phi KZ-like bacteriophages of Pseudomonas aeruginosa].</title>
        <authorList>
            <person name="Burkal'tseva M.V."/>
            <person name="Krylov V.N."/>
            <person name="Pleteneva E.A."/>
            <person name="Shaburova O.V."/>
            <person name="Krylov S.V."/>
            <person name="Volckaert G."/>
            <person name="Sykilinda N.N."/>
            <person name="Kurochkina L.P."/>
            <person name="Mesyanzhinov V.V."/>
        </authorList>
    </citation>
    <scope>NUCLEOTIDE SEQUENCE [LARGE SCALE GENOMIC DNA]</scope>
</reference>
<reference evidence="1 2" key="3">
    <citation type="journal article" date="2004" name="Bioinformatics">
        <title>PHIRE, a deterministic approach to reveal regulatory elements in bacteriophage genomes.</title>
        <authorList>
            <person name="Lavigne R."/>
            <person name="Sun W.D."/>
            <person name="Volckaert G."/>
        </authorList>
    </citation>
    <scope>NUCLEOTIDE SEQUENCE [LARGE SCALE GENOMIC DNA]</scope>
</reference>
<evidence type="ECO:0000313" key="1">
    <source>
        <dbReference type="EMBL" id="CAG27195.1"/>
    </source>
</evidence>
<reference evidence="1 2" key="2">
    <citation type="journal article" date="2003" name="Res. Microbiol.">
        <title>Myoviridae bacteriophages of Pseudomonas aeruginosa: a long and complex evolutionary pathway.</title>
        <authorList>
            <person name="Krylov V.N."/>
            <person name="Pleteneva E.A."/>
            <person name="Bourkalsteva M.V."/>
            <person name="Shaburova O.V."/>
            <person name="Volckaert G."/>
            <person name="Sykilinda N.N."/>
            <person name="Kurochkina L.P."/>
            <person name="Mesyanzhinov V.V."/>
        </authorList>
    </citation>
    <scope>NUCLEOTIDE SEQUENCE [LARGE SCALE GENOMIC DNA]</scope>
</reference>
<reference evidence="1 2" key="4">
    <citation type="journal article" date="2005" name="J. Mol. Biol.">
        <title>Genome comparison of Pseudomonas aeruginosa large phages.</title>
        <authorList>
            <person name="Hertveldt K."/>
            <person name="Lavigne R."/>
            <person name="Pleteneva E."/>
            <person name="Sernova N."/>
            <person name="Kurochkina L."/>
            <person name="Korchevskii R."/>
            <person name="Robben J."/>
            <person name="Mesyanzhinov V."/>
            <person name="Krylov V.N."/>
            <person name="Volckaert G."/>
        </authorList>
    </citation>
    <scope>NUCLEOTIDE SEQUENCE</scope>
</reference>
<name>Q2Z0Y0_9CAUD</name>
<dbReference type="EMBL" id="AJ697969">
    <property type="protein sequence ID" value="CAG27195.1"/>
    <property type="molecule type" value="Genomic_DNA"/>
</dbReference>
<proteinExistence type="predicted"/>
<dbReference type="RefSeq" id="YP_418134.1">
    <property type="nucleotide sequence ID" value="NC_007623.1"/>
</dbReference>
<keyword evidence="2" id="KW-1185">Reference proteome</keyword>
<dbReference type="GeneID" id="5176776"/>
<organism evidence="1 2">
    <name type="scientific">Pseudomonas phage EL</name>
    <dbReference type="NCBI Taxonomy" id="273133"/>
    <lineage>
        <taxon>Viruses</taxon>
        <taxon>Duplodnaviria</taxon>
        <taxon>Heunggongvirae</taxon>
        <taxon>Uroviricota</taxon>
        <taxon>Caudoviricetes</taxon>
        <taxon>Chimalliviridae</taxon>
        <taxon>Elvirus</taxon>
        <taxon>Elvirus EL</taxon>
    </lineage>
</organism>
<evidence type="ECO:0000313" key="2">
    <source>
        <dbReference type="Proteomes" id="UP000001239"/>
    </source>
</evidence>
<sequence length="81" mass="9230">MAKKNLKVFKTHGEFDTEVIRRARLILDARGYRGKICVNALGESSAWNKADRNEDGHRLIDDDTIAEVARSMVYDTLDYGE</sequence>
<dbReference type="Proteomes" id="UP000001239">
    <property type="component" value="Segment"/>
</dbReference>
<accession>Q2Z0Y0</accession>
<dbReference type="KEGG" id="vg:5176776"/>
<protein>
    <submittedName>
        <fullName evidence="1">Uncharacterized protein</fullName>
    </submittedName>
</protein>